<evidence type="ECO:0000313" key="2">
    <source>
        <dbReference type="EMBL" id="ADU24168.1"/>
    </source>
</evidence>
<dbReference type="AlphaFoldDB" id="E6UKH2"/>
<feature type="transmembrane region" description="Helical" evidence="1">
    <location>
        <begin position="92"/>
        <end position="112"/>
    </location>
</feature>
<proteinExistence type="predicted"/>
<dbReference type="Proteomes" id="UP000006919">
    <property type="component" value="Plasmid pRUMAL02"/>
</dbReference>
<name>E6UKH2_RUMA7</name>
<accession>E6UKH2</accession>
<sequence>MATTSIADKLAKLEKKIAKRQATIAEEQTQLDKELAEYNRLYLTALANKYKLSGKDLFSAIEREHDQLEKLREGEQSDDDADSASVMKHRPLLSIIQFALSTGFLSFVLGFLPKILNQEDF</sequence>
<dbReference type="EMBL" id="CP002405">
    <property type="protein sequence ID" value="ADU24168.1"/>
    <property type="molecule type" value="Genomic_DNA"/>
</dbReference>
<keyword evidence="1" id="KW-1133">Transmembrane helix</keyword>
<dbReference type="HOGENOM" id="CLU_2036323_0_0_9"/>
<organism evidence="2 3">
    <name type="scientific">Ruminococcus albus (strain ATCC 27210 / DSM 20455 / JCM 14654 / NCDO 2250 / 7)</name>
    <dbReference type="NCBI Taxonomy" id="697329"/>
    <lineage>
        <taxon>Bacteria</taxon>
        <taxon>Bacillati</taxon>
        <taxon>Bacillota</taxon>
        <taxon>Clostridia</taxon>
        <taxon>Eubacteriales</taxon>
        <taxon>Oscillospiraceae</taxon>
        <taxon>Ruminococcus</taxon>
    </lineage>
</organism>
<protein>
    <submittedName>
        <fullName evidence="2">Uncharacterized protein</fullName>
    </submittedName>
</protein>
<evidence type="ECO:0000256" key="1">
    <source>
        <dbReference type="SAM" id="Phobius"/>
    </source>
</evidence>
<dbReference type="KEGG" id="ral:Rumal_3733"/>
<gene>
    <name evidence="2" type="ordered locus">Rumal_3733</name>
</gene>
<keyword evidence="1" id="KW-0472">Membrane</keyword>
<keyword evidence="2" id="KW-0614">Plasmid</keyword>
<geneLocation type="plasmid" evidence="2 3">
    <name>pRUMAL02</name>
</geneLocation>
<keyword evidence="1" id="KW-0812">Transmembrane</keyword>
<dbReference type="RefSeq" id="WP_013483713.1">
    <property type="nucleotide sequence ID" value="NC_014825.1"/>
</dbReference>
<evidence type="ECO:0000313" key="3">
    <source>
        <dbReference type="Proteomes" id="UP000006919"/>
    </source>
</evidence>
<reference evidence="3" key="1">
    <citation type="journal article" date="2011" name="J. Bacteriol.">
        <title>Complete genome of the cellulolytic ruminal bacterium Ruminococcus albus 7.</title>
        <authorList>
            <person name="Suen G."/>
            <person name="Stevenson D.M."/>
            <person name="Bruce D.C."/>
            <person name="Chertkov O."/>
            <person name="Copeland A."/>
            <person name="Cheng J.F."/>
            <person name="Detter C."/>
            <person name="Detter J.C."/>
            <person name="Goodwin L.A."/>
            <person name="Han C.S."/>
            <person name="Hauser L.J."/>
            <person name="Ivanova N.N."/>
            <person name="Kyrpides N.C."/>
            <person name="Land M.L."/>
            <person name="Lapidus A."/>
            <person name="Lucas S."/>
            <person name="Ovchinnikova G."/>
            <person name="Pitluck S."/>
            <person name="Tapia R."/>
            <person name="Woyke T."/>
            <person name="Boyum J."/>
            <person name="Mead D."/>
            <person name="Weimer P.J."/>
        </authorList>
    </citation>
    <scope>NUCLEOTIDE SEQUENCE [LARGE SCALE GENOMIC DNA]</scope>
    <source>
        <strain evidence="3">ATCC 27210 / DSM 20455 / JCM 14654 / NCDO 2250 / 7</strain>
        <plasmid evidence="3">pRUMAL02</plasmid>
    </source>
</reference>